<keyword evidence="3" id="KW-0238">DNA-binding</keyword>
<dbReference type="InterPro" id="IPR005119">
    <property type="entry name" value="LysR_subst-bd"/>
</dbReference>
<dbReference type="PROSITE" id="PS50931">
    <property type="entry name" value="HTH_LYSR"/>
    <property type="match status" value="1"/>
</dbReference>
<dbReference type="FunFam" id="3.40.190.10:FF:000017">
    <property type="entry name" value="Glycine cleavage system transcriptional activator"/>
    <property type="match status" value="1"/>
</dbReference>
<comment type="caution">
    <text evidence="6">The sequence shown here is derived from an EMBL/GenBank/DDBJ whole genome shotgun (WGS) entry which is preliminary data.</text>
</comment>
<dbReference type="SUPFAM" id="SSF46785">
    <property type="entry name" value="Winged helix' DNA-binding domain"/>
    <property type="match status" value="1"/>
</dbReference>
<dbReference type="Gene3D" id="1.10.10.10">
    <property type="entry name" value="Winged helix-like DNA-binding domain superfamily/Winged helix DNA-binding domain"/>
    <property type="match status" value="1"/>
</dbReference>
<evidence type="ECO:0000256" key="4">
    <source>
        <dbReference type="ARBA" id="ARBA00023163"/>
    </source>
</evidence>
<dbReference type="InterPro" id="IPR036388">
    <property type="entry name" value="WH-like_DNA-bd_sf"/>
</dbReference>
<dbReference type="Pfam" id="PF03466">
    <property type="entry name" value="LysR_substrate"/>
    <property type="match status" value="1"/>
</dbReference>
<dbReference type="InterPro" id="IPR036390">
    <property type="entry name" value="WH_DNA-bd_sf"/>
</dbReference>
<organism evidence="6 7">
    <name type="scientific">Paraburkholderia bryophila</name>
    <dbReference type="NCBI Taxonomy" id="420952"/>
    <lineage>
        <taxon>Bacteria</taxon>
        <taxon>Pseudomonadati</taxon>
        <taxon>Pseudomonadota</taxon>
        <taxon>Betaproteobacteria</taxon>
        <taxon>Burkholderiales</taxon>
        <taxon>Burkholderiaceae</taxon>
        <taxon>Paraburkholderia</taxon>
    </lineage>
</organism>
<keyword evidence="2" id="KW-0805">Transcription regulation</keyword>
<evidence type="ECO:0000259" key="5">
    <source>
        <dbReference type="PROSITE" id="PS50931"/>
    </source>
</evidence>
<evidence type="ECO:0000313" key="7">
    <source>
        <dbReference type="Proteomes" id="UP000572540"/>
    </source>
</evidence>
<dbReference type="FunFam" id="1.10.10.10:FF:000038">
    <property type="entry name" value="Glycine cleavage system transcriptional activator"/>
    <property type="match status" value="1"/>
</dbReference>
<dbReference type="PANTHER" id="PTHR30537:SF74">
    <property type="entry name" value="HTH-TYPE TRANSCRIPTIONAL REGULATOR TRPI"/>
    <property type="match status" value="1"/>
</dbReference>
<gene>
    <name evidence="6" type="ORF">GGD41_003338</name>
</gene>
<name>A0A7Y9W920_9BURK</name>
<dbReference type="InterPro" id="IPR058163">
    <property type="entry name" value="LysR-type_TF_proteobact-type"/>
</dbReference>
<evidence type="ECO:0000256" key="1">
    <source>
        <dbReference type="ARBA" id="ARBA00009437"/>
    </source>
</evidence>
<dbReference type="Gene3D" id="3.40.190.10">
    <property type="entry name" value="Periplasmic binding protein-like II"/>
    <property type="match status" value="2"/>
</dbReference>
<dbReference type="Proteomes" id="UP000572540">
    <property type="component" value="Unassembled WGS sequence"/>
</dbReference>
<dbReference type="InterPro" id="IPR000847">
    <property type="entry name" value="LysR_HTH_N"/>
</dbReference>
<accession>A0A7Y9W920</accession>
<dbReference type="PANTHER" id="PTHR30537">
    <property type="entry name" value="HTH-TYPE TRANSCRIPTIONAL REGULATOR"/>
    <property type="match status" value="1"/>
</dbReference>
<dbReference type="EMBL" id="JACCAU010000001">
    <property type="protein sequence ID" value="NYH16110.1"/>
    <property type="molecule type" value="Genomic_DNA"/>
</dbReference>
<dbReference type="GO" id="GO:0043565">
    <property type="term" value="F:sequence-specific DNA binding"/>
    <property type="evidence" value="ECO:0007669"/>
    <property type="project" value="TreeGrafter"/>
</dbReference>
<dbReference type="PRINTS" id="PR00039">
    <property type="entry name" value="HTHLYSR"/>
</dbReference>
<dbReference type="CDD" id="cd08432">
    <property type="entry name" value="PBP2_GcdR_TrpI_HvrB_AmpR_like"/>
    <property type="match status" value="1"/>
</dbReference>
<dbReference type="GO" id="GO:0006351">
    <property type="term" value="P:DNA-templated transcription"/>
    <property type="evidence" value="ECO:0007669"/>
    <property type="project" value="TreeGrafter"/>
</dbReference>
<comment type="similarity">
    <text evidence="1">Belongs to the LysR transcriptional regulatory family.</text>
</comment>
<feature type="domain" description="HTH lysR-type" evidence="5">
    <location>
        <begin position="12"/>
        <end position="69"/>
    </location>
</feature>
<evidence type="ECO:0000256" key="3">
    <source>
        <dbReference type="ARBA" id="ARBA00023125"/>
    </source>
</evidence>
<dbReference type="GO" id="GO:0003700">
    <property type="term" value="F:DNA-binding transcription factor activity"/>
    <property type="evidence" value="ECO:0007669"/>
    <property type="project" value="InterPro"/>
</dbReference>
<evidence type="ECO:0000313" key="6">
    <source>
        <dbReference type="EMBL" id="NYH16110.1"/>
    </source>
</evidence>
<proteinExistence type="inferred from homology"/>
<dbReference type="AlphaFoldDB" id="A0A7Y9W920"/>
<evidence type="ECO:0000256" key="2">
    <source>
        <dbReference type="ARBA" id="ARBA00023015"/>
    </source>
</evidence>
<dbReference type="SUPFAM" id="SSF53850">
    <property type="entry name" value="Periplasmic binding protein-like II"/>
    <property type="match status" value="1"/>
</dbReference>
<protein>
    <submittedName>
        <fullName evidence="6">LysR family glycine cleavage system transcriptional activator</fullName>
    </submittedName>
</protein>
<sequence>MDMGLFSMRRLPPLNTLRSFEAAGRLGSLSKAAEELCVTHSAVTQQIRLLEEYLGQKLFERRGRKLEMTPRAKHYLVDVASCLGRLSEATEQMGGPATRRTIRVNTTASFAHGWLIPRLAQFHALQADVDVEIVAAPDQNIDLADESHDVIIRRFEPNLRRYGFDSRMLIANIAVPVCSPHLRELAALRTPDDLRQVRLLHFAGIPEAWQYWFRCANVMVGETLGGPFYEQFFLLVQAAASGLGVALAPRAIIEEDVQRGRLVMLFPEVRLEGPPFHCLYRAAPQDRELKLFLDWLFDAGLETPVAVSDDVAKSV</sequence>
<keyword evidence="4" id="KW-0804">Transcription</keyword>
<reference evidence="6 7" key="1">
    <citation type="submission" date="2020-07" db="EMBL/GenBank/DDBJ databases">
        <title>Exploring microbial biodiversity for novel pathways involved in the catabolism of aromatic compounds derived from lignin.</title>
        <authorList>
            <person name="Elkins J."/>
        </authorList>
    </citation>
    <scope>NUCLEOTIDE SEQUENCE [LARGE SCALE GENOMIC DNA]</scope>
    <source>
        <strain evidence="6 7">H2C3B</strain>
    </source>
</reference>
<dbReference type="Pfam" id="PF00126">
    <property type="entry name" value="HTH_1"/>
    <property type="match status" value="1"/>
</dbReference>